<reference evidence="2" key="1">
    <citation type="submission" date="2023-05" db="EMBL/GenBank/DDBJ databases">
        <authorList>
            <person name="Stuckert A."/>
        </authorList>
    </citation>
    <scope>NUCLEOTIDE SEQUENCE</scope>
</reference>
<name>A0ABN9EH73_9NEOB</name>
<feature type="coiled-coil region" evidence="1">
    <location>
        <begin position="49"/>
        <end position="83"/>
    </location>
</feature>
<dbReference type="PANTHER" id="PTHR18863">
    <property type="entry name" value="TSEC-2-RELATED"/>
    <property type="match status" value="1"/>
</dbReference>
<dbReference type="InterPro" id="IPR039139">
    <property type="entry name" value="CCDC170-like"/>
</dbReference>
<sequence>ILQKSKVTSLEDTLASQQVEFKASRDTIVKLVSETEKHKKAISNFPTELKSLKQERDDAVLAKRTAEREKEILQERLKDNHKEWGSLRQELMEREQKINDLDRTLQTSGYEAKSAHSLHHSFISQLATILGNGFTTVPRTEEAVKERIQEICRSEHTWKSTCEELQQKINKLHKQVEQQRDLYHEAMAKSYKSEELLQEQQDSMKHLQGKLASEEMIKDGFNTERKRFKKFLLQMAEKLNISQDISCESLISQYDM</sequence>
<comment type="caution">
    <text evidence="2">The sequence shown here is derived from an EMBL/GenBank/DDBJ whole genome shotgun (WGS) entry which is preliminary data.</text>
</comment>
<evidence type="ECO:0000313" key="2">
    <source>
        <dbReference type="EMBL" id="CAI9582871.1"/>
    </source>
</evidence>
<dbReference type="EMBL" id="CATNWA010015390">
    <property type="protein sequence ID" value="CAI9582871.1"/>
    <property type="molecule type" value="Genomic_DNA"/>
</dbReference>
<dbReference type="PANTHER" id="PTHR18863:SF5">
    <property type="entry name" value="TESTIS EXPRESSED GENE 21"/>
    <property type="match status" value="1"/>
</dbReference>
<gene>
    <name evidence="2" type="ORF">SPARVUS_LOCUS9729214</name>
</gene>
<feature type="coiled-coil region" evidence="1">
    <location>
        <begin position="162"/>
        <end position="189"/>
    </location>
</feature>
<dbReference type="Proteomes" id="UP001162483">
    <property type="component" value="Unassembled WGS sequence"/>
</dbReference>
<feature type="non-terminal residue" evidence="2">
    <location>
        <position position="256"/>
    </location>
</feature>
<evidence type="ECO:0000313" key="3">
    <source>
        <dbReference type="Proteomes" id="UP001162483"/>
    </source>
</evidence>
<keyword evidence="3" id="KW-1185">Reference proteome</keyword>
<feature type="non-terminal residue" evidence="2">
    <location>
        <position position="1"/>
    </location>
</feature>
<organism evidence="2 3">
    <name type="scientific">Staurois parvus</name>
    <dbReference type="NCBI Taxonomy" id="386267"/>
    <lineage>
        <taxon>Eukaryota</taxon>
        <taxon>Metazoa</taxon>
        <taxon>Chordata</taxon>
        <taxon>Craniata</taxon>
        <taxon>Vertebrata</taxon>
        <taxon>Euteleostomi</taxon>
        <taxon>Amphibia</taxon>
        <taxon>Batrachia</taxon>
        <taxon>Anura</taxon>
        <taxon>Neobatrachia</taxon>
        <taxon>Ranoidea</taxon>
        <taxon>Ranidae</taxon>
        <taxon>Staurois</taxon>
    </lineage>
</organism>
<keyword evidence="1" id="KW-0175">Coiled coil</keyword>
<protein>
    <submittedName>
        <fullName evidence="2">Uncharacterized protein</fullName>
    </submittedName>
</protein>
<accession>A0ABN9EH73</accession>
<proteinExistence type="predicted"/>
<evidence type="ECO:0000256" key="1">
    <source>
        <dbReference type="SAM" id="Coils"/>
    </source>
</evidence>